<name>A0A2V3W2K8_9BACI</name>
<dbReference type="GO" id="GO:0005975">
    <property type="term" value="P:carbohydrate metabolic process"/>
    <property type="evidence" value="ECO:0007669"/>
    <property type="project" value="InterPro"/>
</dbReference>
<reference evidence="1 2" key="1">
    <citation type="submission" date="2018-05" db="EMBL/GenBank/DDBJ databases">
        <title>Genomic Encyclopedia of Type Strains, Phase IV (KMG-IV): sequencing the most valuable type-strain genomes for metagenomic binning, comparative biology and taxonomic classification.</title>
        <authorList>
            <person name="Goeker M."/>
        </authorList>
    </citation>
    <scope>NUCLEOTIDE SEQUENCE [LARGE SCALE GENOMIC DNA]</scope>
    <source>
        <strain evidence="1 2">DSM 28556</strain>
    </source>
</reference>
<dbReference type="SUPFAM" id="SSF48208">
    <property type="entry name" value="Six-hairpin glycosidases"/>
    <property type="match status" value="1"/>
</dbReference>
<dbReference type="Gene3D" id="1.50.10.20">
    <property type="match status" value="1"/>
</dbReference>
<sequence>MTSLSYINNVFNDFANHFQGKIERKELKKVEIENELTYIVFLSIGNPTIRARVFKETSPNFLQALQNLHRKAIELFRKHHLDPKWIKIDVVSEAEKISFDQLENLIAKTRRNYFRYGISFDPEFRLAFLEQELNGNAMLRSLNKSPIQLNEKNINHYLKYNVSNFRFPFVKNRYRNKQVFLFKTVSSFSDRENQEIVDLYHGDLSNGIRKIDNIETESRHLIKKATYFLMNQVQDDGKFIYGYFSAFAKRIGTYNILRHSSSLYSMAEGYELIQDEKIIKAVEKGIEYLIREAIVFKEGPEEEIAFVVDHANEKEIKLGSNATAILALTKYMEVTRSNKYLQLAQALARGILQMKTPSGGFMHVLTYPTYEIKDLHRIIYYEGEAIFSLLRLYAMDQQDRWLDEVKKSFDYFIENDYWKHHDHWLSYATNELTIYEPEDKYFIFGLKNCQEKLEFIYHRDTTFPTFLELTMATYKMTNKIKELQKDYLLDYIDEEFLKATIDHRAEYQRVGFFYPELAMYMKEPGLIENGFFIRHHSFRVRIDDVEHYLSGYCQYVQYRTPMLPTHYHTSLIGVINNGISE</sequence>
<dbReference type="RefSeq" id="WP_110394937.1">
    <property type="nucleotide sequence ID" value="NZ_JADIJL010000038.1"/>
</dbReference>
<evidence type="ECO:0000313" key="2">
    <source>
        <dbReference type="Proteomes" id="UP000247978"/>
    </source>
</evidence>
<dbReference type="EMBL" id="QJJQ01000004">
    <property type="protein sequence ID" value="PXW88130.1"/>
    <property type="molecule type" value="Genomic_DNA"/>
</dbReference>
<protein>
    <recommendedName>
        <fullName evidence="3">Poly(Glycerol-phosphate) alpha-glucosyltransferase</fullName>
    </recommendedName>
</protein>
<dbReference type="InterPro" id="IPR008928">
    <property type="entry name" value="6-hairpin_glycosidase_sf"/>
</dbReference>
<comment type="caution">
    <text evidence="1">The sequence shown here is derived from an EMBL/GenBank/DDBJ whole genome shotgun (WGS) entry which is preliminary data.</text>
</comment>
<keyword evidence="2" id="KW-1185">Reference proteome</keyword>
<organism evidence="1 2">
    <name type="scientific">Pseudogracilibacillus auburnensis</name>
    <dbReference type="NCBI Taxonomy" id="1494959"/>
    <lineage>
        <taxon>Bacteria</taxon>
        <taxon>Bacillati</taxon>
        <taxon>Bacillota</taxon>
        <taxon>Bacilli</taxon>
        <taxon>Bacillales</taxon>
        <taxon>Bacillaceae</taxon>
        <taxon>Pseudogracilibacillus</taxon>
    </lineage>
</organism>
<dbReference type="AlphaFoldDB" id="A0A2V3W2K8"/>
<dbReference type="OrthoDB" id="9810718at2"/>
<evidence type="ECO:0000313" key="1">
    <source>
        <dbReference type="EMBL" id="PXW88130.1"/>
    </source>
</evidence>
<proteinExistence type="predicted"/>
<evidence type="ECO:0008006" key="3">
    <source>
        <dbReference type="Google" id="ProtNLM"/>
    </source>
</evidence>
<accession>A0A2V3W2K8</accession>
<dbReference type="Proteomes" id="UP000247978">
    <property type="component" value="Unassembled WGS sequence"/>
</dbReference>
<gene>
    <name evidence="1" type="ORF">DFR56_104298</name>
</gene>